<evidence type="ECO:0000256" key="2">
    <source>
        <dbReference type="ARBA" id="ARBA00010112"/>
    </source>
</evidence>
<dbReference type="InterPro" id="IPR038479">
    <property type="entry name" value="Transthyretin-like_sf"/>
</dbReference>
<feature type="signal peptide" evidence="5">
    <location>
        <begin position="1"/>
        <end position="21"/>
    </location>
</feature>
<dbReference type="Proteomes" id="UP001201812">
    <property type="component" value="Unassembled WGS sequence"/>
</dbReference>
<dbReference type="PANTHER" id="PTHR21700:SF30">
    <property type="entry name" value="TRANSTHYRETIN-LIKE FAMILY PROTEIN"/>
    <property type="match status" value="1"/>
</dbReference>
<dbReference type="PANTHER" id="PTHR21700">
    <property type="entry name" value="TRANSTHYRETIN-LIKE FAMILY PROTEIN-RELATED"/>
    <property type="match status" value="1"/>
</dbReference>
<dbReference type="GO" id="GO:0009986">
    <property type="term" value="C:cell surface"/>
    <property type="evidence" value="ECO:0007669"/>
    <property type="project" value="InterPro"/>
</dbReference>
<evidence type="ECO:0000256" key="5">
    <source>
        <dbReference type="SAM" id="SignalP"/>
    </source>
</evidence>
<dbReference type="AlphaFoldDB" id="A0AAD4R912"/>
<reference evidence="6" key="1">
    <citation type="submission" date="2022-01" db="EMBL/GenBank/DDBJ databases">
        <title>Genome Sequence Resource for Two Populations of Ditylenchus destructor, the Migratory Endoparasitic Phytonematode.</title>
        <authorList>
            <person name="Zhang H."/>
            <person name="Lin R."/>
            <person name="Xie B."/>
        </authorList>
    </citation>
    <scope>NUCLEOTIDE SEQUENCE</scope>
    <source>
        <strain evidence="6">BazhouSP</strain>
    </source>
</reference>
<gene>
    <name evidence="6" type="ORF">DdX_06702</name>
</gene>
<dbReference type="EMBL" id="JAKKPZ010000008">
    <property type="protein sequence ID" value="KAI1718282.1"/>
    <property type="molecule type" value="Genomic_DNA"/>
</dbReference>
<evidence type="ECO:0000313" key="6">
    <source>
        <dbReference type="EMBL" id="KAI1718282.1"/>
    </source>
</evidence>
<dbReference type="Pfam" id="PF01060">
    <property type="entry name" value="TTR-52"/>
    <property type="match status" value="1"/>
</dbReference>
<sequence length="143" mass="16275">MKLSLFIFLAAAVLGPELCLATLHNITVKGELLCDNATVSNVKVELREHDTFDPDDTINAVHTDSSGRFEIFGEEDERKLTTFYLRIFHKCDATHPKVCTRATEYDVPEKKLDSVYDMGSISLNLQDNKELGRRYDRDSEECD</sequence>
<evidence type="ECO:0000256" key="3">
    <source>
        <dbReference type="ARBA" id="ARBA00022525"/>
    </source>
</evidence>
<keyword evidence="3" id="KW-0964">Secreted</keyword>
<dbReference type="InterPro" id="IPR001534">
    <property type="entry name" value="Transthyretin-like"/>
</dbReference>
<proteinExistence type="inferred from homology"/>
<keyword evidence="4 5" id="KW-0732">Signal</keyword>
<organism evidence="6 7">
    <name type="scientific">Ditylenchus destructor</name>
    <dbReference type="NCBI Taxonomy" id="166010"/>
    <lineage>
        <taxon>Eukaryota</taxon>
        <taxon>Metazoa</taxon>
        <taxon>Ecdysozoa</taxon>
        <taxon>Nematoda</taxon>
        <taxon>Chromadorea</taxon>
        <taxon>Rhabditida</taxon>
        <taxon>Tylenchina</taxon>
        <taxon>Tylenchomorpha</taxon>
        <taxon>Sphaerularioidea</taxon>
        <taxon>Anguinidae</taxon>
        <taxon>Anguininae</taxon>
        <taxon>Ditylenchus</taxon>
    </lineage>
</organism>
<evidence type="ECO:0000256" key="4">
    <source>
        <dbReference type="ARBA" id="ARBA00022729"/>
    </source>
</evidence>
<evidence type="ECO:0000313" key="7">
    <source>
        <dbReference type="Proteomes" id="UP001201812"/>
    </source>
</evidence>
<dbReference type="Gene3D" id="2.60.40.3330">
    <property type="match status" value="1"/>
</dbReference>
<evidence type="ECO:0000256" key="1">
    <source>
        <dbReference type="ARBA" id="ARBA00004613"/>
    </source>
</evidence>
<comment type="similarity">
    <text evidence="2">Belongs to the nematode transthyretin-like family.</text>
</comment>
<accession>A0AAD4R912</accession>
<protein>
    <submittedName>
        <fullName evidence="6">Transthyretin-like family domain-containing protein</fullName>
    </submittedName>
</protein>
<dbReference type="GO" id="GO:0005576">
    <property type="term" value="C:extracellular region"/>
    <property type="evidence" value="ECO:0007669"/>
    <property type="project" value="UniProtKB-SubCell"/>
</dbReference>
<feature type="chain" id="PRO_5042257737" evidence="5">
    <location>
        <begin position="22"/>
        <end position="143"/>
    </location>
</feature>
<keyword evidence="7" id="KW-1185">Reference proteome</keyword>
<comment type="subcellular location">
    <subcellularLocation>
        <location evidence="1">Secreted</location>
    </subcellularLocation>
</comment>
<comment type="caution">
    <text evidence="6">The sequence shown here is derived from an EMBL/GenBank/DDBJ whole genome shotgun (WGS) entry which is preliminary data.</text>
</comment>
<name>A0AAD4R912_9BILA</name>